<dbReference type="Gene3D" id="3.90.1510.10">
    <property type="entry name" value="Glycerate kinase, domain 2"/>
    <property type="match status" value="1"/>
</dbReference>
<dbReference type="NCBIfam" id="TIGR00045">
    <property type="entry name" value="glycerate kinase"/>
    <property type="match status" value="1"/>
</dbReference>
<evidence type="ECO:0000256" key="4">
    <source>
        <dbReference type="PIRNR" id="PIRNR006078"/>
    </source>
</evidence>
<evidence type="ECO:0000313" key="5">
    <source>
        <dbReference type="EMBL" id="SDD67474.1"/>
    </source>
</evidence>
<dbReference type="SUPFAM" id="SSF110738">
    <property type="entry name" value="Glycerate kinase I"/>
    <property type="match status" value="1"/>
</dbReference>
<organism evidence="5 6">
    <name type="scientific">Ectopseudomonas chengduensis</name>
    <dbReference type="NCBI Taxonomy" id="489632"/>
    <lineage>
        <taxon>Bacteria</taxon>
        <taxon>Pseudomonadati</taxon>
        <taxon>Pseudomonadota</taxon>
        <taxon>Gammaproteobacteria</taxon>
        <taxon>Pseudomonadales</taxon>
        <taxon>Pseudomonadaceae</taxon>
        <taxon>Ectopseudomonas</taxon>
    </lineage>
</organism>
<name>A0A1G6WNW7_9GAMM</name>
<evidence type="ECO:0000256" key="2">
    <source>
        <dbReference type="ARBA" id="ARBA00022679"/>
    </source>
</evidence>
<dbReference type="InterPro" id="IPR018197">
    <property type="entry name" value="Glycerate_kinase_RE-like"/>
</dbReference>
<reference evidence="6" key="1">
    <citation type="submission" date="2016-10" db="EMBL/GenBank/DDBJ databases">
        <authorList>
            <person name="Varghese N."/>
            <person name="Submissions S."/>
        </authorList>
    </citation>
    <scope>NUCLEOTIDE SEQUENCE [LARGE SCALE GENOMIC DNA]</scope>
    <source>
        <strain evidence="6">DSM 26382</strain>
    </source>
</reference>
<evidence type="ECO:0000256" key="3">
    <source>
        <dbReference type="ARBA" id="ARBA00022777"/>
    </source>
</evidence>
<dbReference type="Gene3D" id="3.40.50.10350">
    <property type="entry name" value="Glycerate kinase, domain 1"/>
    <property type="match status" value="1"/>
</dbReference>
<proteinExistence type="inferred from homology"/>
<comment type="similarity">
    <text evidence="1 4">Belongs to the glycerate kinase type-1 family.</text>
</comment>
<keyword evidence="3 4" id="KW-0418">Kinase</keyword>
<gene>
    <name evidence="5" type="ORF">SAMN05216576_12622</name>
</gene>
<sequence length="394" mass="41690">MLEKRMKIVIAPDSFKDSLSATEVADVIEAGLQEVFPEAELIKCPMADGGEGTLDTILAVVKGERCSSLVTGPLGDIVEASWAWLPGSHTAIIEMAEASGLQLVPVAQRNACLSTSRGTGELILEALDIGARRIVLTLGGSATNDAGSGMLEALGARFLDSEQWPLPPGGQVLAALNRIDLSSLDPRLPEVRFEVMVDVDNPLCGPNGASYTFAQQNGATRAEVARLDRALGHFAACCQALFENDHRDYPGSGAAGGMGFATRTFLKAEFRPGIEIVAELAELARRIQDADLVITGEGRCDVQTLRGKTTLGVTHVARQHQVPVIVLAGTLGEGYADLYSHGVTAAFSLVSGPMTLTDACQQTPELLRALARDIGRVLRLSTDVRTKTLTSSAL</sequence>
<dbReference type="PANTHER" id="PTHR21599">
    <property type="entry name" value="GLYCERATE KINASE"/>
    <property type="match status" value="1"/>
</dbReference>
<dbReference type="InterPro" id="IPR036129">
    <property type="entry name" value="Glycerate_kinase_sf"/>
</dbReference>
<dbReference type="Pfam" id="PF02595">
    <property type="entry name" value="Gly_kinase"/>
    <property type="match status" value="1"/>
</dbReference>
<dbReference type="GO" id="GO:0031388">
    <property type="term" value="P:organic acid phosphorylation"/>
    <property type="evidence" value="ECO:0007669"/>
    <property type="project" value="UniProtKB-UniRule"/>
</dbReference>
<protein>
    <submittedName>
        <fullName evidence="5">Glycerate kinase</fullName>
    </submittedName>
</protein>
<dbReference type="InterPro" id="IPR018193">
    <property type="entry name" value="Glyc_kinase_flavodox-like_fold"/>
</dbReference>
<keyword evidence="6" id="KW-1185">Reference proteome</keyword>
<dbReference type="EMBL" id="FMZQ01000026">
    <property type="protein sequence ID" value="SDD67474.1"/>
    <property type="molecule type" value="Genomic_DNA"/>
</dbReference>
<dbReference type="GO" id="GO:0008887">
    <property type="term" value="F:glycerate kinase activity"/>
    <property type="evidence" value="ECO:0007669"/>
    <property type="project" value="UniProtKB-UniRule"/>
</dbReference>
<evidence type="ECO:0000256" key="1">
    <source>
        <dbReference type="ARBA" id="ARBA00006284"/>
    </source>
</evidence>
<dbReference type="InterPro" id="IPR004381">
    <property type="entry name" value="Glycerate_kinase"/>
</dbReference>
<dbReference type="PANTHER" id="PTHR21599:SF0">
    <property type="entry name" value="GLYCERATE KINASE"/>
    <property type="match status" value="1"/>
</dbReference>
<accession>A0A1G6WNW7</accession>
<dbReference type="Proteomes" id="UP000199467">
    <property type="component" value="Unassembled WGS sequence"/>
</dbReference>
<dbReference type="AlphaFoldDB" id="A0A1G6WNW7"/>
<dbReference type="PIRSF" id="PIRSF006078">
    <property type="entry name" value="GlxK"/>
    <property type="match status" value="1"/>
</dbReference>
<keyword evidence="2 4" id="KW-0808">Transferase</keyword>
<evidence type="ECO:0000313" key="6">
    <source>
        <dbReference type="Proteomes" id="UP000199467"/>
    </source>
</evidence>